<dbReference type="EMBL" id="BFAA01004152">
    <property type="protein sequence ID" value="GCB64934.1"/>
    <property type="molecule type" value="Genomic_DNA"/>
</dbReference>
<protein>
    <recommendedName>
        <fullName evidence="7">Thyroxine-binding globulin</fullName>
    </recommendedName>
    <alternativeName>
        <fullName evidence="9">Serpin A7</fullName>
    </alternativeName>
    <alternativeName>
        <fullName evidence="8">T4-binding globulin</fullName>
    </alternativeName>
</protein>
<evidence type="ECO:0000256" key="11">
    <source>
        <dbReference type="SAM" id="SignalP"/>
    </source>
</evidence>
<dbReference type="PRINTS" id="PR00780">
    <property type="entry name" value="LEUSERPINII"/>
</dbReference>
<evidence type="ECO:0000259" key="12">
    <source>
        <dbReference type="SMART" id="SM00093"/>
    </source>
</evidence>
<reference evidence="13 14" key="1">
    <citation type="journal article" date="2018" name="Nat. Ecol. Evol.">
        <title>Shark genomes provide insights into elasmobranch evolution and the origin of vertebrates.</title>
        <authorList>
            <person name="Hara Y"/>
            <person name="Yamaguchi K"/>
            <person name="Onimaru K"/>
            <person name="Kadota M"/>
            <person name="Koyanagi M"/>
            <person name="Keeley SD"/>
            <person name="Tatsumi K"/>
            <person name="Tanaka K"/>
            <person name="Motone F"/>
            <person name="Kageyama Y"/>
            <person name="Nozu R"/>
            <person name="Adachi N"/>
            <person name="Nishimura O"/>
            <person name="Nakagawa R"/>
            <person name="Tanegashima C"/>
            <person name="Kiyatake I"/>
            <person name="Matsumoto R"/>
            <person name="Murakumo K"/>
            <person name="Nishida K"/>
            <person name="Terakita A"/>
            <person name="Kuratani S"/>
            <person name="Sato K"/>
            <person name="Hyodo S Kuraku.S."/>
        </authorList>
    </citation>
    <scope>NUCLEOTIDE SEQUENCE [LARGE SCALE GENOMIC DNA]</scope>
</reference>
<comment type="function">
    <text evidence="6">Major thyroid hormone transport protein in serum.</text>
</comment>
<evidence type="ECO:0000313" key="14">
    <source>
        <dbReference type="Proteomes" id="UP000288216"/>
    </source>
</evidence>
<evidence type="ECO:0000256" key="2">
    <source>
        <dbReference type="ARBA" id="ARBA00009500"/>
    </source>
</evidence>
<dbReference type="InterPro" id="IPR042178">
    <property type="entry name" value="Serpin_sf_1"/>
</dbReference>
<organism evidence="13 14">
    <name type="scientific">Scyliorhinus torazame</name>
    <name type="common">Cloudy catshark</name>
    <name type="synonym">Catulus torazame</name>
    <dbReference type="NCBI Taxonomy" id="75743"/>
    <lineage>
        <taxon>Eukaryota</taxon>
        <taxon>Metazoa</taxon>
        <taxon>Chordata</taxon>
        <taxon>Craniata</taxon>
        <taxon>Vertebrata</taxon>
        <taxon>Chondrichthyes</taxon>
        <taxon>Elasmobranchii</taxon>
        <taxon>Galeomorphii</taxon>
        <taxon>Galeoidea</taxon>
        <taxon>Carcharhiniformes</taxon>
        <taxon>Scyliorhinidae</taxon>
        <taxon>Scyliorhinus</taxon>
    </lineage>
</organism>
<keyword evidence="5" id="KW-0325">Glycoprotein</keyword>
<dbReference type="OMA" id="GHSSQWE"/>
<keyword evidence="4 11" id="KW-0732">Signal</keyword>
<dbReference type="Proteomes" id="UP000288216">
    <property type="component" value="Unassembled WGS sequence"/>
</dbReference>
<evidence type="ECO:0000256" key="3">
    <source>
        <dbReference type="ARBA" id="ARBA00022525"/>
    </source>
</evidence>
<dbReference type="OrthoDB" id="671595at2759"/>
<keyword evidence="14" id="KW-1185">Reference proteome</keyword>
<dbReference type="InterPro" id="IPR000215">
    <property type="entry name" value="Serpin_fam"/>
</dbReference>
<keyword evidence="3" id="KW-0964">Secreted</keyword>
<dbReference type="InterPro" id="IPR036186">
    <property type="entry name" value="Serpin_sf"/>
</dbReference>
<evidence type="ECO:0000256" key="8">
    <source>
        <dbReference type="ARBA" id="ARBA00042967"/>
    </source>
</evidence>
<feature type="domain" description="Serpin" evidence="12">
    <location>
        <begin position="64"/>
        <end position="423"/>
    </location>
</feature>
<dbReference type="Pfam" id="PF00079">
    <property type="entry name" value="Serpin"/>
    <property type="match status" value="1"/>
</dbReference>
<evidence type="ECO:0000256" key="4">
    <source>
        <dbReference type="ARBA" id="ARBA00022729"/>
    </source>
</evidence>
<evidence type="ECO:0000256" key="1">
    <source>
        <dbReference type="ARBA" id="ARBA00004613"/>
    </source>
</evidence>
<feature type="signal peptide" evidence="11">
    <location>
        <begin position="1"/>
        <end position="18"/>
    </location>
</feature>
<feature type="chain" id="PRO_5019280703" description="Thyroxine-binding globulin" evidence="11">
    <location>
        <begin position="19"/>
        <end position="425"/>
    </location>
</feature>
<gene>
    <name evidence="13" type="ORF">scyTo_0009896</name>
</gene>
<dbReference type="GO" id="GO:0005615">
    <property type="term" value="C:extracellular space"/>
    <property type="evidence" value="ECO:0007669"/>
    <property type="project" value="InterPro"/>
</dbReference>
<dbReference type="AlphaFoldDB" id="A0A401NVR3"/>
<dbReference type="GO" id="GO:0004867">
    <property type="term" value="F:serine-type endopeptidase inhibitor activity"/>
    <property type="evidence" value="ECO:0007669"/>
    <property type="project" value="InterPro"/>
</dbReference>
<dbReference type="STRING" id="75743.A0A401NVR3"/>
<dbReference type="PANTHER" id="PTHR11461:SF375">
    <property type="entry name" value="THYROXINE-BINDING GLOBULIN"/>
    <property type="match status" value="1"/>
</dbReference>
<comment type="caution">
    <text evidence="13">The sequence shown here is derived from an EMBL/GenBank/DDBJ whole genome shotgun (WGS) entry which is preliminary data.</text>
</comment>
<dbReference type="Gene3D" id="2.30.39.10">
    <property type="entry name" value="Alpha-1-antitrypsin, domain 1"/>
    <property type="match status" value="1"/>
</dbReference>
<evidence type="ECO:0000256" key="5">
    <source>
        <dbReference type="ARBA" id="ARBA00023180"/>
    </source>
</evidence>
<comment type="similarity">
    <text evidence="2 10">Belongs to the serpin family.</text>
</comment>
<dbReference type="PANTHER" id="PTHR11461">
    <property type="entry name" value="SERINE PROTEASE INHIBITOR, SERPIN"/>
    <property type="match status" value="1"/>
</dbReference>
<dbReference type="FunFam" id="3.30.497.10:FF:000001">
    <property type="entry name" value="Serine protease inhibitor"/>
    <property type="match status" value="1"/>
</dbReference>
<dbReference type="InterPro" id="IPR023795">
    <property type="entry name" value="Serpin_CS"/>
</dbReference>
<dbReference type="CDD" id="cd19957">
    <property type="entry name" value="serpinA"/>
    <property type="match status" value="1"/>
</dbReference>
<evidence type="ECO:0000256" key="10">
    <source>
        <dbReference type="RuleBase" id="RU000411"/>
    </source>
</evidence>
<sequence>MGKLIPVALLLIAVLCSGIVCVSEKVSVLKTSSQQARAGSRTKNNLHRQLSLLKLSAANTDFALRLYRQIASQPSSTARNIFFSPLSISASLAMLSLGAKHDTRDQLLQVLGYYNMSRNDAAEVHSAFKYLLQEITSEKREPQLAMGSSLHIQQGLSLQKKFLEDAKQFYKAETVSADFRAADKAKKMINTYVKKQTRGKIQELIKSLNRNTVMILLNYVLFKGKWVKPFDPQDTYEDDFHVDNTTTVKVQMMKRKGRYSMNYDTGLASSVILIPYKGNASLVLILPDRGKLAGVEQNLTITNFQNLITSLRIGSVDLHLPKFSLKSSYQLKHLLMTMGIVDAFTNKANLSKITKSAPLQVSKVVHEAVLDVDEKGTEAAAVTGISLMPMSRPSQLKLNRPFLLLIAEHNTKSVLFAGRVMNPTV</sequence>
<dbReference type="SMART" id="SM00093">
    <property type="entry name" value="SERPIN"/>
    <property type="match status" value="1"/>
</dbReference>
<dbReference type="SUPFAM" id="SSF56574">
    <property type="entry name" value="Serpins"/>
    <property type="match status" value="1"/>
</dbReference>
<dbReference type="Gene3D" id="2.10.310.10">
    <property type="entry name" value="Serpins superfamily"/>
    <property type="match status" value="1"/>
</dbReference>
<evidence type="ECO:0000313" key="13">
    <source>
        <dbReference type="EMBL" id="GCB64934.1"/>
    </source>
</evidence>
<evidence type="ECO:0000256" key="9">
    <source>
        <dbReference type="ARBA" id="ARBA00043177"/>
    </source>
</evidence>
<dbReference type="FunFam" id="2.30.39.10:FF:000003">
    <property type="entry name" value="alpha-1-antitrypsin isoform X1"/>
    <property type="match status" value="1"/>
</dbReference>
<proteinExistence type="inferred from homology"/>
<dbReference type="PROSITE" id="PS00284">
    <property type="entry name" value="SERPIN"/>
    <property type="match status" value="1"/>
</dbReference>
<dbReference type="FunFam" id="2.10.310.10:FF:000001">
    <property type="entry name" value="Serpin family A member 1"/>
    <property type="match status" value="1"/>
</dbReference>
<name>A0A401NVR3_SCYTO</name>
<dbReference type="InterPro" id="IPR023796">
    <property type="entry name" value="Serpin_dom"/>
</dbReference>
<evidence type="ECO:0000256" key="7">
    <source>
        <dbReference type="ARBA" id="ARBA00039512"/>
    </source>
</evidence>
<evidence type="ECO:0000256" key="6">
    <source>
        <dbReference type="ARBA" id="ARBA00037352"/>
    </source>
</evidence>
<dbReference type="Gene3D" id="3.30.497.10">
    <property type="entry name" value="Antithrombin, subunit I, domain 2"/>
    <property type="match status" value="1"/>
</dbReference>
<comment type="subcellular location">
    <subcellularLocation>
        <location evidence="1">Secreted</location>
    </subcellularLocation>
</comment>
<dbReference type="InterPro" id="IPR042185">
    <property type="entry name" value="Serpin_sf_2"/>
</dbReference>
<accession>A0A401NVR3</accession>